<feature type="domain" description="Cupin type-2" evidence="1">
    <location>
        <begin position="135"/>
        <end position="192"/>
    </location>
</feature>
<evidence type="ECO:0000313" key="3">
    <source>
        <dbReference type="Proteomes" id="UP000076555"/>
    </source>
</evidence>
<keyword evidence="2" id="KW-0032">Aminotransferase</keyword>
<sequence>MTLQIYQNLIHGKLAKFNEQVPDCFMGWNGDSIQLPDTGTHFGFVYSGHPILQRWTGLQDYKLHPGMYFSLSGAGAVGGENSSGFVVTCPTFKGVFMIGGEIESIGRLSYIDGGTDNVLIPPIMSGDPCLNALYFPPGVDQTIHTHPSYRLIIVVEGSGECETPDGITPLQPGMIIFIPANNLHKFRTQADNLTVVCFHPDSDTGFTHTNHPMLKRTMVAGISAANLPEIQTKSLINRER</sequence>
<proteinExistence type="predicted"/>
<dbReference type="AlphaFoldDB" id="A0A166I842"/>
<dbReference type="SUPFAM" id="SSF51182">
    <property type="entry name" value="RmlC-like cupins"/>
    <property type="match status" value="1"/>
</dbReference>
<reference evidence="2 3" key="1">
    <citation type="submission" date="2016-04" db="EMBL/GenBank/DDBJ databases">
        <title>Draft Genome Assembly of the Bloom-forming Cyanobacterium Nodularia spumigena Strain CENA596 in Shrimp Production Ponds.</title>
        <authorList>
            <person name="Popin R.V."/>
            <person name="Rigonato J."/>
            <person name="Abreu V.A."/>
            <person name="Andreote A.P."/>
            <person name="Silveira S.B."/>
            <person name="Odebrecht C."/>
            <person name="Fiore M.F."/>
        </authorList>
    </citation>
    <scope>NUCLEOTIDE SEQUENCE [LARGE SCALE GENOMIC DNA]</scope>
    <source>
        <strain evidence="2 3">CENA596</strain>
    </source>
</reference>
<gene>
    <name evidence="2" type="ORF">A2T98_20080</name>
</gene>
<comment type="caution">
    <text evidence="2">The sequence shown here is derived from an EMBL/GenBank/DDBJ whole genome shotgun (WGS) entry which is preliminary data.</text>
</comment>
<dbReference type="Pfam" id="PF07883">
    <property type="entry name" value="Cupin_2"/>
    <property type="match status" value="1"/>
</dbReference>
<organism evidence="2 3">
    <name type="scientific">Nodularia spumigena CENA596</name>
    <dbReference type="NCBI Taxonomy" id="1819295"/>
    <lineage>
        <taxon>Bacteria</taxon>
        <taxon>Bacillati</taxon>
        <taxon>Cyanobacteriota</taxon>
        <taxon>Cyanophyceae</taxon>
        <taxon>Nostocales</taxon>
        <taxon>Nodulariaceae</taxon>
        <taxon>Nodularia</taxon>
    </lineage>
</organism>
<dbReference type="InterPro" id="IPR014710">
    <property type="entry name" value="RmlC-like_jellyroll"/>
</dbReference>
<name>A0A166I842_NODSP</name>
<evidence type="ECO:0000259" key="1">
    <source>
        <dbReference type="Pfam" id="PF07883"/>
    </source>
</evidence>
<dbReference type="InterPro" id="IPR011051">
    <property type="entry name" value="RmlC_Cupin_sf"/>
</dbReference>
<protein>
    <submittedName>
        <fullName evidence="2">Acetylornithine aminotransferase</fullName>
    </submittedName>
</protein>
<dbReference type="RefSeq" id="WP_006195205.1">
    <property type="nucleotide sequence ID" value="NZ_CAWMRI010000266.1"/>
</dbReference>
<dbReference type="OrthoDB" id="285029at2"/>
<dbReference type="EMBL" id="LWAJ01000266">
    <property type="protein sequence ID" value="KZL48042.1"/>
    <property type="molecule type" value="Genomic_DNA"/>
</dbReference>
<dbReference type="Gene3D" id="2.60.120.10">
    <property type="entry name" value="Jelly Rolls"/>
    <property type="match status" value="1"/>
</dbReference>
<accession>A0A166I842</accession>
<keyword evidence="2" id="KW-0808">Transferase</keyword>
<dbReference type="InterPro" id="IPR013096">
    <property type="entry name" value="Cupin_2"/>
</dbReference>
<dbReference type="GeneID" id="78017965"/>
<dbReference type="GO" id="GO:0008483">
    <property type="term" value="F:transaminase activity"/>
    <property type="evidence" value="ECO:0007669"/>
    <property type="project" value="UniProtKB-KW"/>
</dbReference>
<evidence type="ECO:0000313" key="2">
    <source>
        <dbReference type="EMBL" id="KZL48042.1"/>
    </source>
</evidence>
<dbReference type="Proteomes" id="UP000076555">
    <property type="component" value="Unassembled WGS sequence"/>
</dbReference>